<proteinExistence type="inferred from homology"/>
<evidence type="ECO:0000256" key="5">
    <source>
        <dbReference type="ARBA" id="ARBA00022927"/>
    </source>
</evidence>
<dbReference type="InterPro" id="IPR048631">
    <property type="entry name" value="SecD_1st"/>
</dbReference>
<dbReference type="Gene3D" id="3.30.1360.200">
    <property type="match status" value="1"/>
</dbReference>
<evidence type="ECO:0000256" key="4">
    <source>
        <dbReference type="ARBA" id="ARBA00022692"/>
    </source>
</evidence>
<dbReference type="Proteomes" id="UP000636453">
    <property type="component" value="Unassembled WGS sequence"/>
</dbReference>
<keyword evidence="6 9" id="KW-1133">Transmembrane helix</keyword>
<organism evidence="14 15">
    <name type="scientific">Vulcaniibacterium thermophilum</name>
    <dbReference type="NCBI Taxonomy" id="1169913"/>
    <lineage>
        <taxon>Bacteria</taxon>
        <taxon>Pseudomonadati</taxon>
        <taxon>Pseudomonadota</taxon>
        <taxon>Gammaproteobacteria</taxon>
        <taxon>Lysobacterales</taxon>
        <taxon>Lysobacteraceae</taxon>
        <taxon>Vulcaniibacterium</taxon>
    </lineage>
</organism>
<dbReference type="SUPFAM" id="SSF82866">
    <property type="entry name" value="Multidrug efflux transporter AcrB transmembrane domain"/>
    <property type="match status" value="1"/>
</dbReference>
<keyword evidence="7 9" id="KW-0811">Translocation</keyword>
<comment type="function">
    <text evidence="9">Part of the Sec protein translocase complex. Interacts with the SecYEG preprotein conducting channel. SecDF uses the proton motive force (PMF) to complete protein translocation after the ATP-dependent function of SecA.</text>
</comment>
<dbReference type="Pfam" id="PF02355">
    <property type="entry name" value="SecD_SecF_C"/>
    <property type="match status" value="1"/>
</dbReference>
<dbReference type="NCBIfam" id="TIGR01129">
    <property type="entry name" value="secD"/>
    <property type="match status" value="1"/>
</dbReference>
<evidence type="ECO:0000256" key="8">
    <source>
        <dbReference type="ARBA" id="ARBA00023136"/>
    </source>
</evidence>
<comment type="subcellular location">
    <subcellularLocation>
        <location evidence="1 9">Cell membrane</location>
        <topology evidence="1 9">Multi-pass membrane protein</topology>
    </subcellularLocation>
</comment>
<dbReference type="HAMAP" id="MF_01463_B">
    <property type="entry name" value="SecD_B"/>
    <property type="match status" value="1"/>
</dbReference>
<feature type="domain" description="Protein translocase subunit SecDF P1" evidence="12">
    <location>
        <begin position="233"/>
        <end position="290"/>
    </location>
</feature>
<evidence type="ECO:0000259" key="13">
    <source>
        <dbReference type="Pfam" id="PF22599"/>
    </source>
</evidence>
<evidence type="ECO:0000256" key="7">
    <source>
        <dbReference type="ARBA" id="ARBA00023010"/>
    </source>
</evidence>
<evidence type="ECO:0000259" key="10">
    <source>
        <dbReference type="Pfam" id="PF02355"/>
    </source>
</evidence>
<evidence type="ECO:0000256" key="9">
    <source>
        <dbReference type="HAMAP-Rule" id="MF_01463"/>
    </source>
</evidence>
<reference evidence="14" key="1">
    <citation type="journal article" date="2014" name="Int. J. Syst. Evol. Microbiol.">
        <title>Complete genome sequence of Corynebacterium casei LMG S-19264T (=DSM 44701T), isolated from a smear-ripened cheese.</title>
        <authorList>
            <consortium name="US DOE Joint Genome Institute (JGI-PGF)"/>
            <person name="Walter F."/>
            <person name="Albersmeier A."/>
            <person name="Kalinowski J."/>
            <person name="Ruckert C."/>
        </authorList>
    </citation>
    <scope>NUCLEOTIDE SEQUENCE</scope>
    <source>
        <strain evidence="14">KCTC 32020</strain>
    </source>
</reference>
<dbReference type="InterPro" id="IPR022646">
    <property type="entry name" value="SecD/SecF_CS"/>
</dbReference>
<dbReference type="AlphaFoldDB" id="A0A918YUC8"/>
<evidence type="ECO:0000313" key="15">
    <source>
        <dbReference type="Proteomes" id="UP000636453"/>
    </source>
</evidence>
<dbReference type="InterPro" id="IPR055344">
    <property type="entry name" value="SecD_SecF_C_bact"/>
</dbReference>
<keyword evidence="8 9" id="KW-0472">Membrane</keyword>
<dbReference type="InterPro" id="IPR022813">
    <property type="entry name" value="SecD/SecF_arch_bac"/>
</dbReference>
<comment type="subunit">
    <text evidence="9">Forms a complex with SecF. Part of the essential Sec protein translocation apparatus which comprises SecA, SecYEG and auxiliary proteins SecDF-YajC and YidC.</text>
</comment>
<dbReference type="Pfam" id="PF22599">
    <property type="entry name" value="SecDF_P1_head"/>
    <property type="match status" value="1"/>
</dbReference>
<comment type="similarity">
    <text evidence="9">Belongs to the SecD/SecF family. SecD subfamily.</text>
</comment>
<dbReference type="RefSeq" id="WP_146471814.1">
    <property type="nucleotide sequence ID" value="NZ_BNCF01000001.1"/>
</dbReference>
<feature type="domain" description="SecD export protein N-terminal TM" evidence="11">
    <location>
        <begin position="3"/>
        <end position="102"/>
    </location>
</feature>
<evidence type="ECO:0000256" key="6">
    <source>
        <dbReference type="ARBA" id="ARBA00022989"/>
    </source>
</evidence>
<dbReference type="GO" id="GO:0043952">
    <property type="term" value="P:protein transport by the Sec complex"/>
    <property type="evidence" value="ECO:0007669"/>
    <property type="project" value="UniProtKB-UniRule"/>
</dbReference>
<dbReference type="Pfam" id="PF07549">
    <property type="entry name" value="Sec_GG"/>
    <property type="match status" value="1"/>
</dbReference>
<dbReference type="PANTHER" id="PTHR30081:SF1">
    <property type="entry name" value="PROTEIN TRANSLOCASE SUBUNIT SECD"/>
    <property type="match status" value="1"/>
</dbReference>
<comment type="caution">
    <text evidence="9">Lacks conserved residue(s) required for the propagation of feature annotation.</text>
</comment>
<dbReference type="FunFam" id="3.30.70.3400:FF:000003">
    <property type="entry name" value="Preprotein translocase subunit SecD"/>
    <property type="match status" value="1"/>
</dbReference>
<reference evidence="14" key="2">
    <citation type="submission" date="2020-09" db="EMBL/GenBank/DDBJ databases">
        <authorList>
            <person name="Sun Q."/>
            <person name="Kim S."/>
        </authorList>
    </citation>
    <scope>NUCLEOTIDE SEQUENCE</scope>
    <source>
        <strain evidence="14">KCTC 32020</strain>
    </source>
</reference>
<keyword evidence="3 9" id="KW-1003">Cell membrane</keyword>
<dbReference type="Gene3D" id="1.20.1640.10">
    <property type="entry name" value="Multidrug efflux transporter AcrB transmembrane domain"/>
    <property type="match status" value="1"/>
</dbReference>
<accession>A0A918YUC8</accession>
<keyword evidence="2 9" id="KW-0813">Transport</keyword>
<dbReference type="InterPro" id="IPR054384">
    <property type="entry name" value="SecDF_P1_head"/>
</dbReference>
<dbReference type="InterPro" id="IPR005791">
    <property type="entry name" value="SecD"/>
</dbReference>
<dbReference type="EMBL" id="BNCF01000001">
    <property type="protein sequence ID" value="GHE25212.1"/>
    <property type="molecule type" value="Genomic_DNA"/>
</dbReference>
<keyword evidence="5 9" id="KW-0653">Protein transport</keyword>
<feature type="domain" description="SecDF P1 head subdomain" evidence="13">
    <location>
        <begin position="313"/>
        <end position="441"/>
    </location>
</feature>
<dbReference type="GO" id="GO:0006605">
    <property type="term" value="P:protein targeting"/>
    <property type="evidence" value="ECO:0007669"/>
    <property type="project" value="UniProtKB-UniRule"/>
</dbReference>
<sequence length="625" mass="66669">MLTYARWKYVVMVLVLIASALYALPNLFPPDSSVQITASRNAPVDAALRQRVEGALRQAGVAPKAIELEGDNLLVRLGNADQQAKAADAIRPLLGSDYVAALSLAPTAPDWLDRIGARPMLLGLDLQGGVHFVMQVDRAAALEKRLEAVAEDVRGALRDKRVVYESVERRGNGVAVTLANAGDAQRARQLILDTLNTGAPIGGEPPASVQGDGRELRVQLSEGELTRTAVDAVEQNIGTLRNRINALGVAEPVIQRQGEERIVVQLPGVQDTAQAKRILGATATLEYRAVIGTESEWIEAERTGVAPPGAKLYRTRAGTPVLLSRRVIVSGDQLIGASSLRDPQSGTPAVSVRLNSLGGSRMYDFTSQNVGKPMAVVYIERIPEVRTVDGKEVRSTRVDEEVISVANIQEPFSNQFQTTGLASMKEAADLALLLRSGSLAAPMEFVEERVIGPSLGAENVERGLRAVLYSFLFALAFFLVYYRMFGVITCLALLLNMLMLVAVMSLFGATLTLPGLAGIALTVGMSVDANVLINERIREELRAGVPPLTAIASGYDKASGTIADANITAILAGIALYAFGTGPVKGFAVALIVGILTSMYTAVSVSRGIATLIYGHRRKLKSIAI</sequence>
<dbReference type="GO" id="GO:0015450">
    <property type="term" value="F:protein-transporting ATPase activity"/>
    <property type="evidence" value="ECO:0007669"/>
    <property type="project" value="InterPro"/>
</dbReference>
<dbReference type="PANTHER" id="PTHR30081">
    <property type="entry name" value="PROTEIN-EXPORT MEMBRANE PROTEIN SEC"/>
    <property type="match status" value="1"/>
</dbReference>
<name>A0A918YUC8_9GAMM</name>
<evidence type="ECO:0000313" key="14">
    <source>
        <dbReference type="EMBL" id="GHE25212.1"/>
    </source>
</evidence>
<dbReference type="Gene3D" id="3.30.70.3400">
    <property type="match status" value="2"/>
</dbReference>
<evidence type="ECO:0000256" key="1">
    <source>
        <dbReference type="ARBA" id="ARBA00004651"/>
    </source>
</evidence>
<evidence type="ECO:0000256" key="2">
    <source>
        <dbReference type="ARBA" id="ARBA00022448"/>
    </source>
</evidence>
<comment type="caution">
    <text evidence="14">The sequence shown here is derived from an EMBL/GenBank/DDBJ whole genome shotgun (WGS) entry which is preliminary data.</text>
</comment>
<dbReference type="GO" id="GO:0005886">
    <property type="term" value="C:plasma membrane"/>
    <property type="evidence" value="ECO:0007669"/>
    <property type="project" value="UniProtKB-SubCell"/>
</dbReference>
<feature type="domain" description="Protein export membrane protein SecD/SecF C-terminal" evidence="10">
    <location>
        <begin position="443"/>
        <end position="613"/>
    </location>
</feature>
<dbReference type="Pfam" id="PF21760">
    <property type="entry name" value="SecD_1st"/>
    <property type="match status" value="1"/>
</dbReference>
<keyword evidence="15" id="KW-1185">Reference proteome</keyword>
<evidence type="ECO:0000259" key="12">
    <source>
        <dbReference type="Pfam" id="PF21760"/>
    </source>
</evidence>
<dbReference type="InterPro" id="IPR027398">
    <property type="entry name" value="SecD-TM"/>
</dbReference>
<dbReference type="GO" id="GO:0065002">
    <property type="term" value="P:intracellular protein transmembrane transport"/>
    <property type="evidence" value="ECO:0007669"/>
    <property type="project" value="UniProtKB-UniRule"/>
</dbReference>
<feature type="transmembrane region" description="Helical" evidence="9">
    <location>
        <begin position="586"/>
        <end position="614"/>
    </location>
</feature>
<dbReference type="FunFam" id="1.20.1640.10:FF:000004">
    <property type="entry name" value="Protein translocase subunit SecD"/>
    <property type="match status" value="1"/>
</dbReference>
<keyword evidence="4 9" id="KW-0812">Transmembrane</keyword>
<dbReference type="OrthoDB" id="9805019at2"/>
<gene>
    <name evidence="9 14" type="primary">secD</name>
    <name evidence="14" type="ORF">GCM10007167_01740</name>
</gene>
<dbReference type="NCBIfam" id="TIGR00916">
    <property type="entry name" value="2A0604s01"/>
    <property type="match status" value="1"/>
</dbReference>
<dbReference type="Pfam" id="PF13721">
    <property type="entry name" value="SecD-TM1"/>
    <property type="match status" value="1"/>
</dbReference>
<evidence type="ECO:0000259" key="11">
    <source>
        <dbReference type="Pfam" id="PF13721"/>
    </source>
</evidence>
<protein>
    <recommendedName>
        <fullName evidence="9">Protein translocase subunit SecD</fullName>
    </recommendedName>
</protein>
<dbReference type="InterPro" id="IPR048634">
    <property type="entry name" value="SecD_SecF_C"/>
</dbReference>
<evidence type="ECO:0000256" key="3">
    <source>
        <dbReference type="ARBA" id="ARBA00022475"/>
    </source>
</evidence>